<sequence length="291" mass="31099">MDPSQRKMLEVSYEAFENAGEPWERFSGPRTGVFIGNMTSDHSVMQAYDADFSLPYASTGGSNSILSNRINHTFNLRGPRIQILTAKLGALSATSTCHTFDVSADGYGRAEGFGALYLKRYSDAKVGGYPIRAIVRGTAVNSNGRTAGISHPSADRQEALIRQAYKNAGLTTHDTTYFECHGTGTPVGDPLEMSAIRLMLTEIQVKTNLGHAGAASGIAGIIKTVLALESGMIPASIGIQSLNPLINFDDAQAKVLTELTPWPPERPRRASVNSFGYGGANGHSGKLFRTG</sequence>
<dbReference type="GO" id="GO:0044550">
    <property type="term" value="P:secondary metabolite biosynthetic process"/>
    <property type="evidence" value="ECO:0007669"/>
    <property type="project" value="TreeGrafter"/>
</dbReference>
<dbReference type="GO" id="GO:0004312">
    <property type="term" value="F:fatty acid synthase activity"/>
    <property type="evidence" value="ECO:0007669"/>
    <property type="project" value="TreeGrafter"/>
</dbReference>
<dbReference type="SUPFAM" id="SSF53901">
    <property type="entry name" value="Thiolase-like"/>
    <property type="match status" value="2"/>
</dbReference>
<dbReference type="GO" id="GO:0006633">
    <property type="term" value="P:fatty acid biosynthetic process"/>
    <property type="evidence" value="ECO:0007669"/>
    <property type="project" value="TreeGrafter"/>
</dbReference>
<reference evidence="3 4" key="1">
    <citation type="submission" date="2016-07" db="EMBL/GenBank/DDBJ databases">
        <title>Pervasive Adenine N6-methylation of Active Genes in Fungi.</title>
        <authorList>
            <consortium name="DOE Joint Genome Institute"/>
            <person name="Mondo S.J."/>
            <person name="Dannebaum R.O."/>
            <person name="Kuo R.C."/>
            <person name="Labutti K."/>
            <person name="Haridas S."/>
            <person name="Kuo A."/>
            <person name="Salamov A."/>
            <person name="Ahrendt S.R."/>
            <person name="Lipzen A."/>
            <person name="Sullivan W."/>
            <person name="Andreopoulos W.B."/>
            <person name="Clum A."/>
            <person name="Lindquist E."/>
            <person name="Daum C."/>
            <person name="Ramamoorthy G.K."/>
            <person name="Gryganskyi A."/>
            <person name="Culley D."/>
            <person name="Magnuson J.K."/>
            <person name="James T.Y."/>
            <person name="O'Malley M.A."/>
            <person name="Stajich J.E."/>
            <person name="Spatafora J.W."/>
            <person name="Visel A."/>
            <person name="Grigoriev I.V."/>
        </authorList>
    </citation>
    <scope>NUCLEOTIDE SEQUENCE [LARGE SCALE GENOMIC DNA]</scope>
    <source>
        <strain evidence="3 4">CBS 115471</strain>
    </source>
</reference>
<proteinExistence type="inferred from homology"/>
<keyword evidence="1" id="KW-0808">Transferase</keyword>
<comment type="similarity">
    <text evidence="1">Belongs to the thiolase-like superfamily. Beta-ketoacyl-ACP synthases family.</text>
</comment>
<evidence type="ECO:0000313" key="3">
    <source>
        <dbReference type="EMBL" id="ORY09577.1"/>
    </source>
</evidence>
<dbReference type="PROSITE" id="PS52004">
    <property type="entry name" value="KS3_2"/>
    <property type="match status" value="1"/>
</dbReference>
<dbReference type="InterPro" id="IPR014030">
    <property type="entry name" value="Ketoacyl_synth_N"/>
</dbReference>
<dbReference type="InterPro" id="IPR020841">
    <property type="entry name" value="PKS_Beta-ketoAc_synthase_dom"/>
</dbReference>
<dbReference type="AlphaFoldDB" id="A0A1Y1ZHS6"/>
<protein>
    <submittedName>
        <fullName evidence="3">Thiolase-like protein</fullName>
    </submittedName>
</protein>
<dbReference type="PANTHER" id="PTHR43775">
    <property type="entry name" value="FATTY ACID SYNTHASE"/>
    <property type="match status" value="1"/>
</dbReference>
<evidence type="ECO:0000313" key="4">
    <source>
        <dbReference type="Proteomes" id="UP000193144"/>
    </source>
</evidence>
<dbReference type="InterPro" id="IPR050091">
    <property type="entry name" value="PKS_NRPS_Biosynth_Enz"/>
</dbReference>
<dbReference type="EMBL" id="MCFA01000084">
    <property type="protein sequence ID" value="ORY09577.1"/>
    <property type="molecule type" value="Genomic_DNA"/>
</dbReference>
<dbReference type="OrthoDB" id="329835at2759"/>
<accession>A0A1Y1ZHS6</accession>
<dbReference type="STRING" id="1231657.A0A1Y1ZHS6"/>
<dbReference type="InterPro" id="IPR016039">
    <property type="entry name" value="Thiolase-like"/>
</dbReference>
<organism evidence="3 4">
    <name type="scientific">Clohesyomyces aquaticus</name>
    <dbReference type="NCBI Taxonomy" id="1231657"/>
    <lineage>
        <taxon>Eukaryota</taxon>
        <taxon>Fungi</taxon>
        <taxon>Dikarya</taxon>
        <taxon>Ascomycota</taxon>
        <taxon>Pezizomycotina</taxon>
        <taxon>Dothideomycetes</taxon>
        <taxon>Pleosporomycetidae</taxon>
        <taxon>Pleosporales</taxon>
        <taxon>Lindgomycetaceae</taxon>
        <taxon>Clohesyomyces</taxon>
    </lineage>
</organism>
<gene>
    <name evidence="3" type="ORF">BCR34DRAFT_625647</name>
</gene>
<name>A0A1Y1ZHS6_9PLEO</name>
<comment type="caution">
    <text evidence="3">The sequence shown here is derived from an EMBL/GenBank/DDBJ whole genome shotgun (WGS) entry which is preliminary data.</text>
</comment>
<dbReference type="Pfam" id="PF16197">
    <property type="entry name" value="KAsynt_C_assoc"/>
    <property type="match status" value="1"/>
</dbReference>
<evidence type="ECO:0000259" key="2">
    <source>
        <dbReference type="PROSITE" id="PS52004"/>
    </source>
</evidence>
<feature type="domain" description="Ketosynthase family 3 (KS3)" evidence="2">
    <location>
        <begin position="1"/>
        <end position="288"/>
    </location>
</feature>
<evidence type="ECO:0000256" key="1">
    <source>
        <dbReference type="RuleBase" id="RU003694"/>
    </source>
</evidence>
<dbReference type="CDD" id="cd00833">
    <property type="entry name" value="PKS"/>
    <property type="match status" value="1"/>
</dbReference>
<dbReference type="PANTHER" id="PTHR43775:SF50">
    <property type="entry name" value="HIGHLY REDUCING POLYKETIDE SYNTHASE SRDA"/>
    <property type="match status" value="1"/>
</dbReference>
<dbReference type="InterPro" id="IPR014031">
    <property type="entry name" value="Ketoacyl_synth_C"/>
</dbReference>
<keyword evidence="4" id="KW-1185">Reference proteome</keyword>
<dbReference type="Proteomes" id="UP000193144">
    <property type="component" value="Unassembled WGS sequence"/>
</dbReference>
<dbReference type="InterPro" id="IPR032821">
    <property type="entry name" value="PKS_assoc"/>
</dbReference>
<dbReference type="Pfam" id="PF00109">
    <property type="entry name" value="ketoacyl-synt"/>
    <property type="match status" value="1"/>
</dbReference>
<dbReference type="Pfam" id="PF02801">
    <property type="entry name" value="Ketoacyl-synt_C"/>
    <property type="match status" value="1"/>
</dbReference>
<dbReference type="SMART" id="SM00825">
    <property type="entry name" value="PKS_KS"/>
    <property type="match status" value="1"/>
</dbReference>
<dbReference type="Gene3D" id="3.40.47.10">
    <property type="match status" value="2"/>
</dbReference>